<keyword evidence="3" id="KW-0676">Redox-active center</keyword>
<dbReference type="InterPro" id="IPR013740">
    <property type="entry name" value="Redoxin"/>
</dbReference>
<dbReference type="PANTHER" id="PTHR42852">
    <property type="entry name" value="THIOL:DISULFIDE INTERCHANGE PROTEIN DSBE"/>
    <property type="match status" value="1"/>
</dbReference>
<dbReference type="PROSITE" id="PS00194">
    <property type="entry name" value="THIOREDOXIN_1"/>
    <property type="match status" value="1"/>
</dbReference>
<proteinExistence type="predicted"/>
<keyword evidence="2" id="KW-0201">Cytochrome c-type biogenesis</keyword>
<dbReference type="InterPro" id="IPR017937">
    <property type="entry name" value="Thioredoxin_CS"/>
</dbReference>
<evidence type="ECO:0000256" key="1">
    <source>
        <dbReference type="ARBA" id="ARBA00004196"/>
    </source>
</evidence>
<dbReference type="Gene3D" id="3.40.30.10">
    <property type="entry name" value="Glutaredoxin"/>
    <property type="match status" value="1"/>
</dbReference>
<evidence type="ECO:0000256" key="3">
    <source>
        <dbReference type="ARBA" id="ARBA00023284"/>
    </source>
</evidence>
<organism evidence="6 7">
    <name type="scientific">Sphingomonas hominis</name>
    <dbReference type="NCBI Taxonomy" id="2741495"/>
    <lineage>
        <taxon>Bacteria</taxon>
        <taxon>Pseudomonadati</taxon>
        <taxon>Pseudomonadota</taxon>
        <taxon>Alphaproteobacteria</taxon>
        <taxon>Sphingomonadales</taxon>
        <taxon>Sphingomonadaceae</taxon>
        <taxon>Sphingomonas</taxon>
    </lineage>
</organism>
<accession>A0ABX2JMX6</accession>
<dbReference type="CDD" id="cd02966">
    <property type="entry name" value="TlpA_like_family"/>
    <property type="match status" value="1"/>
</dbReference>
<comment type="subcellular location">
    <subcellularLocation>
        <location evidence="1">Cell envelope</location>
    </subcellularLocation>
</comment>
<evidence type="ECO:0000313" key="7">
    <source>
        <dbReference type="Proteomes" id="UP000621447"/>
    </source>
</evidence>
<dbReference type="PROSITE" id="PS51257">
    <property type="entry name" value="PROKAR_LIPOPROTEIN"/>
    <property type="match status" value="1"/>
</dbReference>
<feature type="compositionally biased region" description="Low complexity" evidence="4">
    <location>
        <begin position="41"/>
        <end position="68"/>
    </location>
</feature>
<name>A0ABX2JMX6_9SPHN</name>
<dbReference type="SUPFAM" id="SSF52833">
    <property type="entry name" value="Thioredoxin-like"/>
    <property type="match status" value="1"/>
</dbReference>
<keyword evidence="7" id="KW-1185">Reference proteome</keyword>
<evidence type="ECO:0000256" key="2">
    <source>
        <dbReference type="ARBA" id="ARBA00022748"/>
    </source>
</evidence>
<dbReference type="RefSeq" id="WP_174193847.1">
    <property type="nucleotide sequence ID" value="NZ_JABULH010000003.1"/>
</dbReference>
<dbReference type="Pfam" id="PF08534">
    <property type="entry name" value="Redoxin"/>
    <property type="match status" value="1"/>
</dbReference>
<evidence type="ECO:0000259" key="5">
    <source>
        <dbReference type="PROSITE" id="PS51352"/>
    </source>
</evidence>
<feature type="region of interest" description="Disordered" evidence="4">
    <location>
        <begin position="20"/>
        <end position="73"/>
    </location>
</feature>
<feature type="domain" description="Thioredoxin" evidence="5">
    <location>
        <begin position="74"/>
        <end position="211"/>
    </location>
</feature>
<evidence type="ECO:0000256" key="4">
    <source>
        <dbReference type="SAM" id="MobiDB-lite"/>
    </source>
</evidence>
<gene>
    <name evidence="6" type="ORF">HRV97_08525</name>
</gene>
<dbReference type="PANTHER" id="PTHR42852:SF13">
    <property type="entry name" value="PROTEIN DIPZ"/>
    <property type="match status" value="1"/>
</dbReference>
<dbReference type="PROSITE" id="PS51352">
    <property type="entry name" value="THIOREDOXIN_2"/>
    <property type="match status" value="1"/>
</dbReference>
<dbReference type="InterPro" id="IPR013766">
    <property type="entry name" value="Thioredoxin_domain"/>
</dbReference>
<sequence>MSARSAIVLLLGIATTIAGCDKPASDNGQAASRGQAESREQAAAAANDAAPAVSADEAAPSAASAPKAGVVDRSHKGEAAPAAAFANAAGKPLTVKAFGGKPTLVNLWATWCAPCVKEMPALDAAAKEAGGRIRFVAISEDMDPKKARRFFAERRLSAIQPMYDPELGYSLALNANLPTTILYDKQGREVWRVTGDRDWTSVESRALLSEV</sequence>
<dbReference type="InterPro" id="IPR036249">
    <property type="entry name" value="Thioredoxin-like_sf"/>
</dbReference>
<comment type="caution">
    <text evidence="6">The sequence shown here is derived from an EMBL/GenBank/DDBJ whole genome shotgun (WGS) entry which is preliminary data.</text>
</comment>
<reference evidence="6 7" key="1">
    <citation type="submission" date="2020-06" db="EMBL/GenBank/DDBJ databases">
        <title>Sphingomonas hominis sp. nov., a member of the Sphingomonas, isolated from the hair of a 22-year-old girl.</title>
        <authorList>
            <person name="Zhang D.-F."/>
            <person name="Cui X.-W."/>
        </authorList>
    </citation>
    <scope>NUCLEOTIDE SEQUENCE [LARGE SCALE GENOMIC DNA]</scope>
    <source>
        <strain evidence="6 7">HHU CXW</strain>
    </source>
</reference>
<dbReference type="Proteomes" id="UP000621447">
    <property type="component" value="Unassembled WGS sequence"/>
</dbReference>
<dbReference type="InterPro" id="IPR050553">
    <property type="entry name" value="Thioredoxin_ResA/DsbE_sf"/>
</dbReference>
<dbReference type="EMBL" id="JABULH010000003">
    <property type="protein sequence ID" value="NTS65203.1"/>
    <property type="molecule type" value="Genomic_DNA"/>
</dbReference>
<evidence type="ECO:0000313" key="6">
    <source>
        <dbReference type="EMBL" id="NTS65203.1"/>
    </source>
</evidence>
<protein>
    <submittedName>
        <fullName evidence="6">TlpA family protein disulfide reductase</fullName>
    </submittedName>
</protein>